<dbReference type="PANTHER" id="PTHR43289:SF34">
    <property type="entry name" value="SERINE_THREONINE-PROTEIN KINASE YBDM-RELATED"/>
    <property type="match status" value="1"/>
</dbReference>
<sequence>MTAKNDIGPTQSIGSAPSAASYGVNAPRGADLPGSESLRPGMQLNGVYEIDALLARGGMGEVYKGHSIQTGDLVAIKVIRADLAENEVAIALFRNEASKLHRLHNEAIIRYFVFSVDPALQRTYLAMEFVEGEPLSQMLRRAPLPPEAVRRLACRVALGLHAAHKRDIIHRDVSSDNIVIQNNDVEEAKIIDFGIARSTQAGTTLIDIGFAGKLNYVSPEQLGLYGGDVGARSDIYSLGLVLVEALRGAPVDMGGTQVEVIDKRKSVPSLDGVDPRLAPVIEKMLQPDPAARQQSMQEVAEDFARIVIEPPARDRAAPARGGAFRSPARAGARKPPITLVLAAGLAPVAIALIAAAYFWLAGPVQKRPETSPQADVVLQPPPEQPPLTAPPGSPPVTEPEAPNPPATPPGVVTRESVLRYVEGYAGATCFSILSAAATASSTRIEAIGAERSAFDELNAAFSRAMGFEADIKAILVPTAECAALDFYKAAKPAAALAPQVQIDTPFLRAGQALTGSIAGARDRKVEALLISDDGMIQNVTNALPTSRPRPFSLAVTRPRAGGQPQILMFVSSASPLAALKLGKPGKAAQILAAAEAEAAGRQEQLGVAMNYFYVTE</sequence>
<name>A0A2J7TG65_METSI</name>
<proteinExistence type="predicted"/>
<dbReference type="RefSeq" id="WP_102843893.1">
    <property type="nucleotide sequence ID" value="NZ_PDZR01000012.1"/>
</dbReference>
<evidence type="ECO:0000313" key="8">
    <source>
        <dbReference type="EMBL" id="PNG25739.1"/>
    </source>
</evidence>
<reference evidence="8 9" key="1">
    <citation type="submission" date="2017-10" db="EMBL/GenBank/DDBJ databases">
        <title>Genome announcement of Methylocella silvestris TVC from permafrost.</title>
        <authorList>
            <person name="Wang J."/>
            <person name="Geng K."/>
            <person name="Ul-Haque F."/>
            <person name="Crombie A.T."/>
            <person name="Street L.E."/>
            <person name="Wookey P.A."/>
            <person name="Murrell J.C."/>
            <person name="Pratscher J."/>
        </authorList>
    </citation>
    <scope>NUCLEOTIDE SEQUENCE [LARGE SCALE GENOMIC DNA]</scope>
    <source>
        <strain evidence="8 9">TVC</strain>
    </source>
</reference>
<keyword evidence="1" id="KW-0808">Transferase</keyword>
<evidence type="ECO:0000256" key="2">
    <source>
        <dbReference type="ARBA" id="ARBA00022741"/>
    </source>
</evidence>
<dbReference type="SUPFAM" id="SSF56112">
    <property type="entry name" value="Protein kinase-like (PK-like)"/>
    <property type="match status" value="1"/>
</dbReference>
<dbReference type="PANTHER" id="PTHR43289">
    <property type="entry name" value="MITOGEN-ACTIVATED PROTEIN KINASE KINASE KINASE 20-RELATED"/>
    <property type="match status" value="1"/>
</dbReference>
<keyword evidence="3 8" id="KW-0418">Kinase</keyword>
<evidence type="ECO:0000256" key="6">
    <source>
        <dbReference type="SAM" id="Phobius"/>
    </source>
</evidence>
<organism evidence="8 9">
    <name type="scientific">Methylocella silvestris</name>
    <dbReference type="NCBI Taxonomy" id="199596"/>
    <lineage>
        <taxon>Bacteria</taxon>
        <taxon>Pseudomonadati</taxon>
        <taxon>Pseudomonadota</taxon>
        <taxon>Alphaproteobacteria</taxon>
        <taxon>Hyphomicrobiales</taxon>
        <taxon>Beijerinckiaceae</taxon>
        <taxon>Methylocella</taxon>
    </lineage>
</organism>
<dbReference type="PROSITE" id="PS50011">
    <property type="entry name" value="PROTEIN_KINASE_DOM"/>
    <property type="match status" value="1"/>
</dbReference>
<keyword evidence="6" id="KW-1133">Transmembrane helix</keyword>
<feature type="region of interest" description="Disordered" evidence="5">
    <location>
        <begin position="1"/>
        <end position="20"/>
    </location>
</feature>
<dbReference type="PROSITE" id="PS00109">
    <property type="entry name" value="PROTEIN_KINASE_TYR"/>
    <property type="match status" value="1"/>
</dbReference>
<dbReference type="CDD" id="cd14014">
    <property type="entry name" value="STKc_PknB_like"/>
    <property type="match status" value="1"/>
</dbReference>
<feature type="region of interest" description="Disordered" evidence="5">
    <location>
        <begin position="370"/>
        <end position="410"/>
    </location>
</feature>
<dbReference type="OrthoDB" id="9801841at2"/>
<accession>A0A2J7TG65</accession>
<keyword evidence="8" id="KW-0723">Serine/threonine-protein kinase</keyword>
<keyword evidence="4" id="KW-0067">ATP-binding</keyword>
<dbReference type="GO" id="GO:0004674">
    <property type="term" value="F:protein serine/threonine kinase activity"/>
    <property type="evidence" value="ECO:0007669"/>
    <property type="project" value="UniProtKB-KW"/>
</dbReference>
<dbReference type="InterPro" id="IPR000719">
    <property type="entry name" value="Prot_kinase_dom"/>
</dbReference>
<comment type="caution">
    <text evidence="8">The sequence shown here is derived from an EMBL/GenBank/DDBJ whole genome shotgun (WGS) entry which is preliminary data.</text>
</comment>
<keyword evidence="2" id="KW-0547">Nucleotide-binding</keyword>
<evidence type="ECO:0000256" key="1">
    <source>
        <dbReference type="ARBA" id="ARBA00022679"/>
    </source>
</evidence>
<dbReference type="Pfam" id="PF00069">
    <property type="entry name" value="Pkinase"/>
    <property type="match status" value="1"/>
</dbReference>
<feature type="compositionally biased region" description="Pro residues" evidence="5">
    <location>
        <begin position="379"/>
        <end position="408"/>
    </location>
</feature>
<dbReference type="EMBL" id="PDZR01000012">
    <property type="protein sequence ID" value="PNG25739.1"/>
    <property type="molecule type" value="Genomic_DNA"/>
</dbReference>
<dbReference type="InterPro" id="IPR011009">
    <property type="entry name" value="Kinase-like_dom_sf"/>
</dbReference>
<feature type="domain" description="Protein kinase" evidence="7">
    <location>
        <begin position="48"/>
        <end position="304"/>
    </location>
</feature>
<keyword evidence="6" id="KW-0812">Transmembrane</keyword>
<evidence type="ECO:0000259" key="7">
    <source>
        <dbReference type="PROSITE" id="PS50011"/>
    </source>
</evidence>
<dbReference type="Gene3D" id="3.30.200.20">
    <property type="entry name" value="Phosphorylase Kinase, domain 1"/>
    <property type="match status" value="1"/>
</dbReference>
<dbReference type="Gene3D" id="1.10.510.10">
    <property type="entry name" value="Transferase(Phosphotransferase) domain 1"/>
    <property type="match status" value="1"/>
</dbReference>
<feature type="transmembrane region" description="Helical" evidence="6">
    <location>
        <begin position="339"/>
        <end position="360"/>
    </location>
</feature>
<gene>
    <name evidence="8" type="ORF">CR492_11490</name>
</gene>
<evidence type="ECO:0000313" key="9">
    <source>
        <dbReference type="Proteomes" id="UP000236286"/>
    </source>
</evidence>
<dbReference type="Proteomes" id="UP000236286">
    <property type="component" value="Unassembled WGS sequence"/>
</dbReference>
<evidence type="ECO:0000256" key="4">
    <source>
        <dbReference type="ARBA" id="ARBA00022840"/>
    </source>
</evidence>
<evidence type="ECO:0000256" key="5">
    <source>
        <dbReference type="SAM" id="MobiDB-lite"/>
    </source>
</evidence>
<keyword evidence="6" id="KW-0472">Membrane</keyword>
<dbReference type="GO" id="GO:0005524">
    <property type="term" value="F:ATP binding"/>
    <property type="evidence" value="ECO:0007669"/>
    <property type="project" value="UniProtKB-KW"/>
</dbReference>
<dbReference type="InterPro" id="IPR008266">
    <property type="entry name" value="Tyr_kinase_AS"/>
</dbReference>
<protein>
    <submittedName>
        <fullName evidence="8">Serine/threonine protein kinase</fullName>
    </submittedName>
</protein>
<evidence type="ECO:0000256" key="3">
    <source>
        <dbReference type="ARBA" id="ARBA00022777"/>
    </source>
</evidence>
<dbReference type="AlphaFoldDB" id="A0A2J7TG65"/>